<dbReference type="Proteomes" id="UP000319298">
    <property type="component" value="Chromosome"/>
</dbReference>
<dbReference type="AlphaFoldDB" id="A0A6G8ZZW9"/>
<dbReference type="Proteomes" id="UP000500895">
    <property type="component" value="Chromosome"/>
</dbReference>
<evidence type="ECO:0000313" key="4">
    <source>
        <dbReference type="Proteomes" id="UP000319298"/>
    </source>
</evidence>
<sequence>MNKPTAKDTGLTPDDFPIEADKDKLRTHKGEPVASAESEEIADDLAERLNEQAHREEQDRWSA</sequence>
<dbReference type="EMBL" id="CP041090">
    <property type="protein sequence ID" value="QDF36141.1"/>
    <property type="molecule type" value="Genomic_DNA"/>
</dbReference>
<evidence type="ECO:0000313" key="2">
    <source>
        <dbReference type="EMBL" id="QDF36141.1"/>
    </source>
</evidence>
<protein>
    <recommendedName>
        <fullName evidence="6">DUF3072 domain-containing protein</fullName>
    </recommendedName>
</protein>
<gene>
    <name evidence="2" type="ORF">FJN17_00340</name>
    <name evidence="3" type="ORF">HAV00_04835</name>
</gene>
<feature type="region of interest" description="Disordered" evidence="1">
    <location>
        <begin position="1"/>
        <end position="63"/>
    </location>
</feature>
<proteinExistence type="predicted"/>
<keyword evidence="4" id="KW-1185">Reference proteome</keyword>
<name>A0A6G8ZZW9_9BRAD</name>
<reference evidence="4 5" key="2">
    <citation type="journal article" date="2020" name="Int. J. Syst. Evol. Microbiol.">
        <title>Description and complete genome sequences of Bradyrhizobium symbiodeficiens sp. nov., a non-symbiotic bacterium associated with legumes native to Canada.</title>
        <authorList>
            <person name="Bromfield E.S.P."/>
            <person name="Cloutier S."/>
            <person name="Nguyen H.D.T."/>
        </authorList>
    </citation>
    <scope>NUCLEOTIDE SEQUENCE [LARGE SCALE GENOMIC DNA]</scope>
    <source>
        <strain evidence="3 5">101S1MB</strain>
        <strain evidence="2 4">65S1MB</strain>
    </source>
</reference>
<dbReference type="RefSeq" id="WP_140477429.1">
    <property type="nucleotide sequence ID" value="NZ_CP041090.2"/>
</dbReference>
<reference evidence="3" key="3">
    <citation type="submission" date="2024-02" db="EMBL/GenBank/DDBJ databases">
        <authorList>
            <person name="Bromfield E.S.P."/>
            <person name="Cloutier S."/>
            <person name="Nguyen H.D.T."/>
        </authorList>
    </citation>
    <scope>NUCLEOTIDE SEQUENCE</scope>
    <source>
        <strain evidence="3">101S1MB</strain>
        <strain evidence="2">65S1MB</strain>
    </source>
</reference>
<evidence type="ECO:0000256" key="1">
    <source>
        <dbReference type="SAM" id="MobiDB-lite"/>
    </source>
</evidence>
<evidence type="ECO:0008006" key="6">
    <source>
        <dbReference type="Google" id="ProtNLM"/>
    </source>
</evidence>
<feature type="compositionally biased region" description="Basic and acidic residues" evidence="1">
    <location>
        <begin position="19"/>
        <end position="31"/>
    </location>
</feature>
<feature type="compositionally biased region" description="Basic and acidic residues" evidence="1">
    <location>
        <begin position="45"/>
        <end position="63"/>
    </location>
</feature>
<organism evidence="3 5">
    <name type="scientific">Bradyrhizobium symbiodeficiens</name>
    <dbReference type="NCBI Taxonomy" id="1404367"/>
    <lineage>
        <taxon>Bacteria</taxon>
        <taxon>Pseudomonadati</taxon>
        <taxon>Pseudomonadota</taxon>
        <taxon>Alphaproteobacteria</taxon>
        <taxon>Hyphomicrobiales</taxon>
        <taxon>Nitrobacteraceae</taxon>
        <taxon>Bradyrhizobium</taxon>
    </lineage>
</organism>
<evidence type="ECO:0000313" key="3">
    <source>
        <dbReference type="EMBL" id="QIP05616.1"/>
    </source>
</evidence>
<reference evidence="4" key="1">
    <citation type="submission" date="2019-06" db="EMBL/GenBank/DDBJ databases">
        <title>Whole-Genome Sequence of Bradyrhizobium sp. 3 Strain 65S1MB.</title>
        <authorList>
            <person name="Bromfield E.S.P."/>
            <person name="Cloutier S."/>
            <person name="Nguyen H.D.T."/>
        </authorList>
    </citation>
    <scope>NUCLEOTIDE SEQUENCE [LARGE SCALE GENOMIC DNA]</scope>
    <source>
        <strain evidence="4">65S1MB</strain>
    </source>
</reference>
<dbReference type="EMBL" id="CP050066">
    <property type="protein sequence ID" value="QIP05616.1"/>
    <property type="molecule type" value="Genomic_DNA"/>
</dbReference>
<evidence type="ECO:0000313" key="5">
    <source>
        <dbReference type="Proteomes" id="UP000500895"/>
    </source>
</evidence>
<accession>A0A6G8ZZW9</accession>